<dbReference type="InterPro" id="IPR005674">
    <property type="entry name" value="CocE/Ser_esterase"/>
</dbReference>
<evidence type="ECO:0000259" key="3">
    <source>
        <dbReference type="SMART" id="SM00939"/>
    </source>
</evidence>
<dbReference type="SUPFAM" id="SSF49785">
    <property type="entry name" value="Galactose-binding domain-like"/>
    <property type="match status" value="1"/>
</dbReference>
<dbReference type="Pfam" id="PF02129">
    <property type="entry name" value="Peptidase_S15"/>
    <property type="match status" value="1"/>
</dbReference>
<dbReference type="Pfam" id="PF08530">
    <property type="entry name" value="PepX_C"/>
    <property type="match status" value="1"/>
</dbReference>
<keyword evidence="1 4" id="KW-0378">Hydrolase</keyword>
<keyword evidence="5" id="KW-1185">Reference proteome</keyword>
<organism evidence="4 5">
    <name type="scientific">Actinomadura parmotrematis</name>
    <dbReference type="NCBI Taxonomy" id="2864039"/>
    <lineage>
        <taxon>Bacteria</taxon>
        <taxon>Bacillati</taxon>
        <taxon>Actinomycetota</taxon>
        <taxon>Actinomycetes</taxon>
        <taxon>Streptosporangiales</taxon>
        <taxon>Thermomonosporaceae</taxon>
        <taxon>Actinomadura</taxon>
    </lineage>
</organism>
<dbReference type="SMART" id="SM00939">
    <property type="entry name" value="PepX_C"/>
    <property type="match status" value="1"/>
</dbReference>
<feature type="domain" description="Xaa-Pro dipeptidyl-peptidase C-terminal" evidence="3">
    <location>
        <begin position="306"/>
        <end position="548"/>
    </location>
</feature>
<evidence type="ECO:0000256" key="2">
    <source>
        <dbReference type="SAM" id="MobiDB-lite"/>
    </source>
</evidence>
<feature type="region of interest" description="Disordered" evidence="2">
    <location>
        <begin position="346"/>
        <end position="376"/>
    </location>
</feature>
<dbReference type="InterPro" id="IPR008979">
    <property type="entry name" value="Galactose-bd-like_sf"/>
</dbReference>
<evidence type="ECO:0000313" key="4">
    <source>
        <dbReference type="EMBL" id="MBW8485506.1"/>
    </source>
</evidence>
<protein>
    <submittedName>
        <fullName evidence="4">CocE/NonD family hydrolase</fullName>
    </submittedName>
</protein>
<accession>A0ABS7FYY0</accession>
<dbReference type="InterPro" id="IPR013736">
    <property type="entry name" value="Xaa-Pro_dipept_C"/>
</dbReference>
<dbReference type="SUPFAM" id="SSF53474">
    <property type="entry name" value="alpha/beta-Hydrolases"/>
    <property type="match status" value="1"/>
</dbReference>
<dbReference type="Gene3D" id="3.40.50.1820">
    <property type="entry name" value="alpha/beta hydrolase"/>
    <property type="match status" value="1"/>
</dbReference>
<evidence type="ECO:0000313" key="5">
    <source>
        <dbReference type="Proteomes" id="UP000774570"/>
    </source>
</evidence>
<comment type="caution">
    <text evidence="4">The sequence shown here is derived from an EMBL/GenBank/DDBJ whole genome shotgun (WGS) entry which is preliminary data.</text>
</comment>
<sequence length="557" mass="60920">MVGTQLLRRLGVSALGLKNGPHRVRVTRDLRVPVEDGVDLLADHYAPEGVDRPPTILVRSPYGRRGPFGLMCGQAFASHGFQAVVQSVRGGFGSGGVFMPLDERDDGLATVAWLKSQPWFGETFAMHGPSYLGYVQWAVAAEAGPELKALSMQVTASQFRDAINVGGTFALEATLTWVDLTARMKHPLSGLTTGYMSPRRARRAALSGRPLGELDLLATGEQQRFFQDLLVNGPDTPFWDRRDFSPAVAKVTAPVNMTGGWYDIFLPWQLKDYAALRAAGHRPYLTIGPWFHADQQMMRRSVREAIGWFRAHLLDDPSDLREQPVRVFVTGAGEWREFPDWPVPGLRPQQWRLQPDGGLSPEEPPESEPTAYRYDPAHPTPFLGGPALLGDNRPVADQRRLEARRDVLTFTSAPLERDVEVIGPVAAELFARSTREHTDFVVRLCDVDPGGVSLNLCEGMRRLVPADGGEDAPDDAPDPDGVRRVAVELWPAGHRFAAGHRIRVQVASGAYPRVARNAGTGEPIGTAARLVAAGQEVFHTPGRASSITLPVLPASRG</sequence>
<gene>
    <name evidence="4" type="ORF">K1Y72_24210</name>
</gene>
<dbReference type="Proteomes" id="UP000774570">
    <property type="component" value="Unassembled WGS sequence"/>
</dbReference>
<dbReference type="Gene3D" id="1.10.3020.10">
    <property type="entry name" value="alpha-amino acid ester hydrolase ( Helical cap domain)"/>
    <property type="match status" value="1"/>
</dbReference>
<dbReference type="RefSeq" id="WP_220168729.1">
    <property type="nucleotide sequence ID" value="NZ_JAIBOA010000016.1"/>
</dbReference>
<name>A0ABS7FYY0_9ACTN</name>
<reference evidence="4 5" key="1">
    <citation type="submission" date="2021-07" db="EMBL/GenBank/DDBJ databases">
        <title>Actinomadura sp. PM05-2 isolated from lichen.</title>
        <authorList>
            <person name="Somphong A."/>
            <person name="Phongsopitanun W."/>
            <person name="Tanasupawat S."/>
            <person name="Peongsungnone V."/>
        </authorList>
    </citation>
    <scope>NUCLEOTIDE SEQUENCE [LARGE SCALE GENOMIC DNA]</scope>
    <source>
        <strain evidence="4 5">PM05-2</strain>
    </source>
</reference>
<dbReference type="GO" id="GO:0016787">
    <property type="term" value="F:hydrolase activity"/>
    <property type="evidence" value="ECO:0007669"/>
    <property type="project" value="UniProtKB-KW"/>
</dbReference>
<evidence type="ECO:0000256" key="1">
    <source>
        <dbReference type="ARBA" id="ARBA00022801"/>
    </source>
</evidence>
<dbReference type="EMBL" id="JAIBOA010000016">
    <property type="protein sequence ID" value="MBW8485506.1"/>
    <property type="molecule type" value="Genomic_DNA"/>
</dbReference>
<dbReference type="NCBIfam" id="TIGR00976">
    <property type="entry name" value="CocE_NonD"/>
    <property type="match status" value="1"/>
</dbReference>
<proteinExistence type="predicted"/>
<dbReference type="InterPro" id="IPR000383">
    <property type="entry name" value="Xaa-Pro-like_dom"/>
</dbReference>
<dbReference type="InterPro" id="IPR029058">
    <property type="entry name" value="AB_hydrolase_fold"/>
</dbReference>
<dbReference type="Gene3D" id="2.60.120.260">
    <property type="entry name" value="Galactose-binding domain-like"/>
    <property type="match status" value="1"/>
</dbReference>